<comment type="caution">
    <text evidence="1">The sequence shown here is derived from an EMBL/GenBank/DDBJ whole genome shotgun (WGS) entry which is preliminary data.</text>
</comment>
<name>A0A9N8X2E0_9BURK</name>
<protein>
    <submittedName>
        <fullName evidence="1">Uncharacterized protein</fullName>
    </submittedName>
</protein>
<evidence type="ECO:0000313" key="2">
    <source>
        <dbReference type="Proteomes" id="UP000789704"/>
    </source>
</evidence>
<organism evidence="1 2">
    <name type="scientific">Paraburkholderia saeva</name>
    <dbReference type="NCBI Taxonomy" id="2777537"/>
    <lineage>
        <taxon>Bacteria</taxon>
        <taxon>Pseudomonadati</taxon>
        <taxon>Pseudomonadota</taxon>
        <taxon>Betaproteobacteria</taxon>
        <taxon>Burkholderiales</taxon>
        <taxon>Burkholderiaceae</taxon>
        <taxon>Paraburkholderia</taxon>
    </lineage>
</organism>
<accession>A0A9N8X2E0</accession>
<sequence length="89" mass="9695">MKIVTGPRNFTAPYVPQEFPKWVTLADGSMLIVNDKDEEAAAIGEECADTGTVESLRDALMTEAKALGLKPHHKTGIEKLQQLINDAKS</sequence>
<reference evidence="1" key="1">
    <citation type="submission" date="2021-04" db="EMBL/GenBank/DDBJ databases">
        <authorList>
            <person name="Vanwijnsberghe S."/>
        </authorList>
    </citation>
    <scope>NUCLEOTIDE SEQUENCE</scope>
    <source>
        <strain evidence="1">LMG 31841</strain>
    </source>
</reference>
<dbReference type="RefSeq" id="WP_228877699.1">
    <property type="nucleotide sequence ID" value="NZ_CAJQZC010000005.1"/>
</dbReference>
<dbReference type="Proteomes" id="UP000789704">
    <property type="component" value="Unassembled WGS sequence"/>
</dbReference>
<evidence type="ECO:0000313" key="1">
    <source>
        <dbReference type="EMBL" id="CAG4900766.1"/>
    </source>
</evidence>
<keyword evidence="2" id="KW-1185">Reference proteome</keyword>
<proteinExistence type="predicted"/>
<gene>
    <name evidence="1" type="ORF">LMG31841_02915</name>
</gene>
<dbReference type="AlphaFoldDB" id="A0A9N8X2E0"/>
<dbReference type="EMBL" id="CAJQZC010000005">
    <property type="protein sequence ID" value="CAG4900766.1"/>
    <property type="molecule type" value="Genomic_DNA"/>
</dbReference>